<proteinExistence type="predicted"/>
<dbReference type="Proteomes" id="UP001158986">
    <property type="component" value="Unassembled WGS sequence"/>
</dbReference>
<organism evidence="2 3">
    <name type="scientific">Peronospora belbahrii</name>
    <dbReference type="NCBI Taxonomy" id="622444"/>
    <lineage>
        <taxon>Eukaryota</taxon>
        <taxon>Sar</taxon>
        <taxon>Stramenopiles</taxon>
        <taxon>Oomycota</taxon>
        <taxon>Peronosporomycetes</taxon>
        <taxon>Peronosporales</taxon>
        <taxon>Peronosporaceae</taxon>
        <taxon>Peronospora</taxon>
    </lineage>
</organism>
<keyword evidence="3" id="KW-1185">Reference proteome</keyword>
<gene>
    <name evidence="2" type="ORF">PBS001_LOCUS6963</name>
</gene>
<dbReference type="EMBL" id="CAKLCB010000360">
    <property type="protein sequence ID" value="CAH0520486.1"/>
    <property type="molecule type" value="Genomic_DNA"/>
</dbReference>
<evidence type="ECO:0008006" key="4">
    <source>
        <dbReference type="Google" id="ProtNLM"/>
    </source>
</evidence>
<accession>A0ABN8D7T3</accession>
<name>A0ABN8D7T3_9STRA</name>
<evidence type="ECO:0000313" key="2">
    <source>
        <dbReference type="EMBL" id="CAH0520486.1"/>
    </source>
</evidence>
<comment type="caution">
    <text evidence="2">The sequence shown here is derived from an EMBL/GenBank/DDBJ whole genome shotgun (WGS) entry which is preliminary data.</text>
</comment>
<evidence type="ECO:0000256" key="1">
    <source>
        <dbReference type="SAM" id="MobiDB-lite"/>
    </source>
</evidence>
<evidence type="ECO:0000313" key="3">
    <source>
        <dbReference type="Proteomes" id="UP001158986"/>
    </source>
</evidence>
<dbReference type="PANTHER" id="PTHR35450">
    <property type="entry name" value="REVERSE TRANSCRIPTASE DOMAIN-CONTAINING PROTEIN"/>
    <property type="match status" value="1"/>
</dbReference>
<feature type="region of interest" description="Disordered" evidence="1">
    <location>
        <begin position="559"/>
        <end position="587"/>
    </location>
</feature>
<sequence length="621" mass="68732">MGEGYVISIPDRICAVLLPFSAVPTVFYRRQGQLETRGGARVIQSALEARLKEALDDMQATQGAAPANLRASSKDEAKCVSQILAGASVGTAGEEHPDTCPIDRAELFRYFTGTSSARAVFDYDAARGQKFRAALASFGPAVLEADALDGELAMDEVEDQLPRAGKASSPGHDGIGYDIYRCFAAQLVPLLHAPFQFCWLHWRAIALAGRQRHVAYGTERVQAHNGCHENNFLATTLLDQTRRYHHKLYQVWYDLRNAFGSLPQGLMWRVLRLLGVKSRFIDRCQDIYQAHLLWWLTPMKVRRTRCGRRQMTFKVFCDSADGIRRCHSVVVRFLAWIGLRANPAKGGRWLRSCSPPPPAGAQTSGDQVGGGGVNAVRAGSLEGVEGVQDIYIYLKVKYALRHFRPLQSQLHGFDCAVKRGLRHLLRLPQSATTEFFYSPTSGGDLGLQSLVKMHHALQVAHAWQMLHSKDPAIVAVAKAQVCQIARKRYRLLEDYWKGREDELIRLFFNSKRAASPHATALRRSGDIASLWTDVQRIIGVYHISSVDRVDIDTEAPLALRLPHHDPSPDSVEGSGGPGKTVRVHGGSGSKFVTNGAGLSDAERWLGIQARLNQVDTNSVLK</sequence>
<dbReference type="PANTHER" id="PTHR35450:SF2">
    <property type="entry name" value="REVERSE TRANSCRIPTASE DOMAIN-CONTAINING PROTEIN"/>
    <property type="match status" value="1"/>
</dbReference>
<reference evidence="2 3" key="1">
    <citation type="submission" date="2021-11" db="EMBL/GenBank/DDBJ databases">
        <authorList>
            <person name="Islam A."/>
            <person name="Islam S."/>
            <person name="Flora M.S."/>
            <person name="Rahman M."/>
            <person name="Ziaur R.M."/>
            <person name="Epstein J.H."/>
            <person name="Hassan M."/>
            <person name="Klassen M."/>
            <person name="Woodard K."/>
            <person name="Webb A."/>
            <person name="Webby R.J."/>
            <person name="El Zowalaty M.E."/>
        </authorList>
    </citation>
    <scope>NUCLEOTIDE SEQUENCE [LARGE SCALE GENOMIC DNA]</scope>
    <source>
        <strain evidence="2">Pbs1</strain>
    </source>
</reference>
<protein>
    <recommendedName>
        <fullName evidence="4">Reverse transcriptase domain-containing protein</fullName>
    </recommendedName>
</protein>